<proteinExistence type="inferred from homology"/>
<reference evidence="5 6" key="2">
    <citation type="submission" date="2020-07" db="EMBL/GenBank/DDBJ databases">
        <title>Genome assembly of wild tea tree DASZ reveals pedigree and selection history of tea varieties.</title>
        <authorList>
            <person name="Zhang W."/>
        </authorList>
    </citation>
    <scope>NUCLEOTIDE SEQUENCE [LARGE SCALE GENOMIC DNA]</scope>
    <source>
        <strain evidence="6">cv. G240</strain>
        <tissue evidence="5">Leaf</tissue>
    </source>
</reference>
<name>A0A7J7G9T6_CAMSI</name>
<dbReference type="EMBL" id="JACBKZ010000012">
    <property type="protein sequence ID" value="KAF5937499.1"/>
    <property type="molecule type" value="Genomic_DNA"/>
</dbReference>
<keyword evidence="3" id="KW-0560">Oxidoreductase</keyword>
<keyword evidence="2 3" id="KW-0408">Iron</keyword>
<dbReference type="PANTHER" id="PTHR47991">
    <property type="entry name" value="OXOGLUTARATE/IRON-DEPENDENT DIOXYGENASE"/>
    <property type="match status" value="1"/>
</dbReference>
<dbReference type="InterPro" id="IPR044861">
    <property type="entry name" value="IPNS-like_FE2OG_OXY"/>
</dbReference>
<dbReference type="InterPro" id="IPR050295">
    <property type="entry name" value="Plant_2OG-oxidoreductases"/>
</dbReference>
<comment type="similarity">
    <text evidence="3">Belongs to the iron/ascorbate-dependent oxidoreductase family.</text>
</comment>
<evidence type="ECO:0000313" key="6">
    <source>
        <dbReference type="Proteomes" id="UP000593564"/>
    </source>
</evidence>
<organism evidence="5 6">
    <name type="scientific">Camellia sinensis</name>
    <name type="common">Tea plant</name>
    <name type="synonym">Thea sinensis</name>
    <dbReference type="NCBI Taxonomy" id="4442"/>
    <lineage>
        <taxon>Eukaryota</taxon>
        <taxon>Viridiplantae</taxon>
        <taxon>Streptophyta</taxon>
        <taxon>Embryophyta</taxon>
        <taxon>Tracheophyta</taxon>
        <taxon>Spermatophyta</taxon>
        <taxon>Magnoliopsida</taxon>
        <taxon>eudicotyledons</taxon>
        <taxon>Gunneridae</taxon>
        <taxon>Pentapetalae</taxon>
        <taxon>asterids</taxon>
        <taxon>Ericales</taxon>
        <taxon>Theaceae</taxon>
        <taxon>Camellia</taxon>
    </lineage>
</organism>
<evidence type="ECO:0000313" key="5">
    <source>
        <dbReference type="EMBL" id="KAF5937499.1"/>
    </source>
</evidence>
<dbReference type="AlphaFoldDB" id="A0A7J7G9T6"/>
<dbReference type="GO" id="GO:0016491">
    <property type="term" value="F:oxidoreductase activity"/>
    <property type="evidence" value="ECO:0007669"/>
    <property type="project" value="UniProtKB-KW"/>
</dbReference>
<protein>
    <recommendedName>
        <fullName evidence="4">Fe2OG dioxygenase domain-containing protein</fullName>
    </recommendedName>
</protein>
<keyword evidence="6" id="KW-1185">Reference proteome</keyword>
<evidence type="ECO:0000259" key="4">
    <source>
        <dbReference type="PROSITE" id="PS51471"/>
    </source>
</evidence>
<reference evidence="6" key="1">
    <citation type="journal article" date="2020" name="Nat. Commun.">
        <title>Genome assembly of wild tea tree DASZ reveals pedigree and selection history of tea varieties.</title>
        <authorList>
            <person name="Zhang W."/>
            <person name="Zhang Y."/>
            <person name="Qiu H."/>
            <person name="Guo Y."/>
            <person name="Wan H."/>
            <person name="Zhang X."/>
            <person name="Scossa F."/>
            <person name="Alseekh S."/>
            <person name="Zhang Q."/>
            <person name="Wang P."/>
            <person name="Xu L."/>
            <person name="Schmidt M.H."/>
            <person name="Jia X."/>
            <person name="Li D."/>
            <person name="Zhu A."/>
            <person name="Guo F."/>
            <person name="Chen W."/>
            <person name="Ni D."/>
            <person name="Usadel B."/>
            <person name="Fernie A.R."/>
            <person name="Wen W."/>
        </authorList>
    </citation>
    <scope>NUCLEOTIDE SEQUENCE [LARGE SCALE GENOMIC DNA]</scope>
    <source>
        <strain evidence="6">cv. G240</strain>
    </source>
</reference>
<dbReference type="SUPFAM" id="SSF51197">
    <property type="entry name" value="Clavaminate synthase-like"/>
    <property type="match status" value="1"/>
</dbReference>
<evidence type="ECO:0000256" key="1">
    <source>
        <dbReference type="ARBA" id="ARBA00022723"/>
    </source>
</evidence>
<dbReference type="InterPro" id="IPR005123">
    <property type="entry name" value="Oxoglu/Fe-dep_dioxygenase_dom"/>
</dbReference>
<dbReference type="Proteomes" id="UP000593564">
    <property type="component" value="Unassembled WGS sequence"/>
</dbReference>
<sequence>MQEGNKKEAVQSNCKTTIANLPYQTKQIVHANKLLRSNFWNSAFSAQAGECPLERTGNFECIFAFCFGSAAPQPPPPGWRCPRPAKRRCPLDPRELTGQLDPQRLLGHSVEVKKLSLRILDLICEGLGVEAGYFADELSKIQGLVANHYSSYPNPSLVLGLGGHCDPNLLTILQQVYGLQIFKDEQWVGVEPPAHAFVINTANQLEIINIQKLQSSEHRAVTNSCDSRKSITTFIYISLILIQIRDPNTALVSYMK</sequence>
<dbReference type="GO" id="GO:0046872">
    <property type="term" value="F:metal ion binding"/>
    <property type="evidence" value="ECO:0007669"/>
    <property type="project" value="UniProtKB-KW"/>
</dbReference>
<feature type="domain" description="Fe2OG dioxygenase" evidence="4">
    <location>
        <begin position="140"/>
        <end position="237"/>
    </location>
</feature>
<gene>
    <name evidence="5" type="ORF">HYC85_025005</name>
</gene>
<keyword evidence="1 3" id="KW-0479">Metal-binding</keyword>
<dbReference type="Gene3D" id="2.60.120.330">
    <property type="entry name" value="B-lactam Antibiotic, Isopenicillin N Synthase, Chain"/>
    <property type="match status" value="1"/>
</dbReference>
<evidence type="ECO:0000256" key="2">
    <source>
        <dbReference type="ARBA" id="ARBA00023004"/>
    </source>
</evidence>
<evidence type="ECO:0000256" key="3">
    <source>
        <dbReference type="RuleBase" id="RU003682"/>
    </source>
</evidence>
<dbReference type="Pfam" id="PF03171">
    <property type="entry name" value="2OG-FeII_Oxy"/>
    <property type="match status" value="1"/>
</dbReference>
<comment type="caution">
    <text evidence="5">The sequence shown here is derived from an EMBL/GenBank/DDBJ whole genome shotgun (WGS) entry which is preliminary data.</text>
</comment>
<accession>A0A7J7G9T6</accession>
<dbReference type="PROSITE" id="PS51471">
    <property type="entry name" value="FE2OG_OXY"/>
    <property type="match status" value="1"/>
</dbReference>
<dbReference type="InterPro" id="IPR027443">
    <property type="entry name" value="IPNS-like_sf"/>
</dbReference>